<dbReference type="AlphaFoldDB" id="A0A1P8WLZ9"/>
<reference evidence="2 3" key="1">
    <citation type="journal article" date="2016" name="Front. Microbiol.">
        <title>Fuerstia marisgermanicae gen. nov., sp. nov., an Unusual Member of the Phylum Planctomycetes from the German Wadden Sea.</title>
        <authorList>
            <person name="Kohn T."/>
            <person name="Heuer A."/>
            <person name="Jogler M."/>
            <person name="Vollmers J."/>
            <person name="Boedeker C."/>
            <person name="Bunk B."/>
            <person name="Rast P."/>
            <person name="Borchert D."/>
            <person name="Glockner I."/>
            <person name="Freese H.M."/>
            <person name="Klenk H.P."/>
            <person name="Overmann J."/>
            <person name="Kaster A.K."/>
            <person name="Rohde M."/>
            <person name="Wiegand S."/>
            <person name="Jogler C."/>
        </authorList>
    </citation>
    <scope>NUCLEOTIDE SEQUENCE [LARGE SCALE GENOMIC DNA]</scope>
    <source>
        <strain evidence="2 3">NH11</strain>
    </source>
</reference>
<feature type="compositionally biased region" description="Basic residues" evidence="1">
    <location>
        <begin position="158"/>
        <end position="213"/>
    </location>
</feature>
<keyword evidence="3" id="KW-1185">Reference proteome</keyword>
<evidence type="ECO:0008006" key="4">
    <source>
        <dbReference type="Google" id="ProtNLM"/>
    </source>
</evidence>
<feature type="region of interest" description="Disordered" evidence="1">
    <location>
        <begin position="156"/>
        <end position="213"/>
    </location>
</feature>
<dbReference type="Proteomes" id="UP000187735">
    <property type="component" value="Chromosome"/>
</dbReference>
<accession>A0A1P8WLZ9</accession>
<dbReference type="KEGG" id="fmr:Fuma_04722"/>
<dbReference type="STRING" id="1891926.Fuma_04722"/>
<name>A0A1P8WLZ9_9PLAN</name>
<proteinExistence type="predicted"/>
<protein>
    <recommendedName>
        <fullName evidence="4">AP2 domain protein</fullName>
    </recommendedName>
</protein>
<dbReference type="EMBL" id="CP017641">
    <property type="protein sequence ID" value="APZ95070.1"/>
    <property type="molecule type" value="Genomic_DNA"/>
</dbReference>
<dbReference type="RefSeq" id="WP_077028509.1">
    <property type="nucleotide sequence ID" value="NZ_CP017641.1"/>
</dbReference>
<evidence type="ECO:0000313" key="3">
    <source>
        <dbReference type="Proteomes" id="UP000187735"/>
    </source>
</evidence>
<organism evidence="2 3">
    <name type="scientific">Fuerstiella marisgermanici</name>
    <dbReference type="NCBI Taxonomy" id="1891926"/>
    <lineage>
        <taxon>Bacteria</taxon>
        <taxon>Pseudomonadati</taxon>
        <taxon>Planctomycetota</taxon>
        <taxon>Planctomycetia</taxon>
        <taxon>Planctomycetales</taxon>
        <taxon>Planctomycetaceae</taxon>
        <taxon>Fuerstiella</taxon>
    </lineage>
</organism>
<evidence type="ECO:0000256" key="1">
    <source>
        <dbReference type="SAM" id="MobiDB-lite"/>
    </source>
</evidence>
<gene>
    <name evidence="2" type="ORF">Fuma_04722</name>
</gene>
<evidence type="ECO:0000313" key="2">
    <source>
        <dbReference type="EMBL" id="APZ95070.1"/>
    </source>
</evidence>
<sequence>MTTRTVETGICRFDLEDRGIHGYMARIMRRGESHQHFFSDSVHGGKRKALKAAREKREELLESLPEPKPLRGRLTKRNSTGIVGVHLTQDTDRRNKGYEYSYRSYVASWLDEDGKRINVRFSWNKYGEEAALELAKIARKRELRDRDQIVKIYERSAAAKKRRKKAPSAKAKSTKKKAVKKKAPARKTSAKKKSVAKKKAVKKAAKKKKSRKK</sequence>
<dbReference type="OrthoDB" id="271450at2"/>